<feature type="compositionally biased region" description="Pro residues" evidence="1">
    <location>
        <begin position="115"/>
        <end position="126"/>
    </location>
</feature>
<reference evidence="2" key="1">
    <citation type="submission" date="2021-01" db="EMBL/GenBank/DDBJ databases">
        <authorList>
            <person name="Corre E."/>
            <person name="Pelletier E."/>
            <person name="Niang G."/>
            <person name="Scheremetjew M."/>
            <person name="Finn R."/>
            <person name="Kale V."/>
            <person name="Holt S."/>
            <person name="Cochrane G."/>
            <person name="Meng A."/>
            <person name="Brown T."/>
            <person name="Cohen L."/>
        </authorList>
    </citation>
    <scope>NUCLEOTIDE SEQUENCE</scope>
    <source>
        <strain evidence="2">Isolate 1302-5</strain>
    </source>
</reference>
<feature type="compositionally biased region" description="Polar residues" evidence="1">
    <location>
        <begin position="11"/>
        <end position="27"/>
    </location>
</feature>
<proteinExistence type="predicted"/>
<name>A0A7S4JT03_9STRA</name>
<evidence type="ECO:0000256" key="1">
    <source>
        <dbReference type="SAM" id="MobiDB-lite"/>
    </source>
</evidence>
<gene>
    <name evidence="2" type="ORF">OAUR00152_LOCUS33230</name>
</gene>
<protein>
    <submittedName>
        <fullName evidence="2">Uncharacterized protein</fullName>
    </submittedName>
</protein>
<dbReference type="AlphaFoldDB" id="A0A7S4JT03"/>
<feature type="region of interest" description="Disordered" evidence="1">
    <location>
        <begin position="92"/>
        <end position="188"/>
    </location>
</feature>
<sequence length="188" mass="21185">MNRDPLDIPSVPSSGSSHNPQTDPSIENRTRAFFRQGGERGTRYRRGVRYRAFQNLQPPPPRHSESEEAYRFYYEALPDSARRRFRTAVAAAPFSPPPAPSLARSVRSLRSFDDLPPPALASPSPPLRSSRRVSYWYAKSRPPGNERERRRRRENLSPNARAHTLLPARAPNGGTGNRGKQGEREGGE</sequence>
<feature type="region of interest" description="Disordered" evidence="1">
    <location>
        <begin position="1"/>
        <end position="67"/>
    </location>
</feature>
<dbReference type="EMBL" id="HBKQ01048117">
    <property type="protein sequence ID" value="CAE2273054.1"/>
    <property type="molecule type" value="Transcribed_RNA"/>
</dbReference>
<organism evidence="2">
    <name type="scientific">Odontella aurita</name>
    <dbReference type="NCBI Taxonomy" id="265563"/>
    <lineage>
        <taxon>Eukaryota</taxon>
        <taxon>Sar</taxon>
        <taxon>Stramenopiles</taxon>
        <taxon>Ochrophyta</taxon>
        <taxon>Bacillariophyta</taxon>
        <taxon>Mediophyceae</taxon>
        <taxon>Biddulphiophycidae</taxon>
        <taxon>Eupodiscales</taxon>
        <taxon>Odontellaceae</taxon>
        <taxon>Odontella</taxon>
    </lineage>
</organism>
<accession>A0A7S4JT03</accession>
<evidence type="ECO:0000313" key="2">
    <source>
        <dbReference type="EMBL" id="CAE2273054.1"/>
    </source>
</evidence>